<reference evidence="2" key="1">
    <citation type="submission" date="2025-08" db="UniProtKB">
        <authorList>
            <consortium name="Ensembl"/>
        </authorList>
    </citation>
    <scope>IDENTIFICATION</scope>
</reference>
<feature type="domain" description="Agenet-like" evidence="1">
    <location>
        <begin position="4"/>
        <end position="46"/>
    </location>
</feature>
<dbReference type="Pfam" id="PF18336">
    <property type="entry name" value="Tudor_FRX1"/>
    <property type="match status" value="1"/>
</dbReference>
<name>A0A8D2CYW0_SCIVU</name>
<dbReference type="Gene3D" id="2.30.30.140">
    <property type="match status" value="1"/>
</dbReference>
<protein>
    <recommendedName>
        <fullName evidence="1">Agenet-like domain-containing protein</fullName>
    </recommendedName>
</protein>
<evidence type="ECO:0000259" key="1">
    <source>
        <dbReference type="Pfam" id="PF18336"/>
    </source>
</evidence>
<proteinExistence type="predicted"/>
<dbReference type="Ensembl" id="ENSSVLT00005018987.1">
    <property type="protein sequence ID" value="ENSSVLP00005017073.1"/>
    <property type="gene ID" value="ENSSVLG00005013604.1"/>
</dbReference>
<accession>A0A8D2CYW0</accession>
<reference evidence="2" key="2">
    <citation type="submission" date="2025-09" db="UniProtKB">
        <authorList>
            <consortium name="Ensembl"/>
        </authorList>
    </citation>
    <scope>IDENTIFICATION</scope>
</reference>
<dbReference type="Proteomes" id="UP000694564">
    <property type="component" value="Chromosome X"/>
</dbReference>
<organism evidence="2 3">
    <name type="scientific">Sciurus vulgaris</name>
    <name type="common">Eurasian red squirrel</name>
    <dbReference type="NCBI Taxonomy" id="55149"/>
    <lineage>
        <taxon>Eukaryota</taxon>
        <taxon>Metazoa</taxon>
        <taxon>Chordata</taxon>
        <taxon>Craniata</taxon>
        <taxon>Vertebrata</taxon>
        <taxon>Euteleostomi</taxon>
        <taxon>Mammalia</taxon>
        <taxon>Eutheria</taxon>
        <taxon>Euarchontoglires</taxon>
        <taxon>Glires</taxon>
        <taxon>Rodentia</taxon>
        <taxon>Sciuromorpha</taxon>
        <taxon>Sciuridae</taxon>
        <taxon>Sciurinae</taxon>
        <taxon>Sciurini</taxon>
        <taxon>Sciurus</taxon>
    </lineage>
</organism>
<evidence type="ECO:0000313" key="3">
    <source>
        <dbReference type="Proteomes" id="UP000694564"/>
    </source>
</evidence>
<dbReference type="InterPro" id="IPR041560">
    <property type="entry name" value="Tudor_FRM1"/>
</dbReference>
<dbReference type="AlphaFoldDB" id="A0A8D2CYW0"/>
<evidence type="ECO:0000313" key="2">
    <source>
        <dbReference type="Ensembl" id="ENSSVLP00005017073.1"/>
    </source>
</evidence>
<dbReference type="GeneTree" id="ENSGT00940000168548"/>
<sequence length="55" mass="6441">VTELIMEFHGSSRTFYKVSIKDVHEDSLTVVFENNWPTQEQMTMNHINGVWLMLG</sequence>
<keyword evidence="3" id="KW-1185">Reference proteome</keyword>